<keyword evidence="9" id="KW-0833">Ubl conjugation pathway</keyword>
<dbReference type="GO" id="GO:0016567">
    <property type="term" value="P:protein ubiquitination"/>
    <property type="evidence" value="ECO:0007669"/>
    <property type="project" value="UniProtKB-UniPathway"/>
</dbReference>
<evidence type="ECO:0000256" key="6">
    <source>
        <dbReference type="ARBA" id="ARBA00022692"/>
    </source>
</evidence>
<keyword evidence="5" id="KW-0808">Transferase</keyword>
<dbReference type="UniPathway" id="UPA00143"/>
<dbReference type="PANTHER" id="PTHR46913">
    <property type="entry name" value="RING-H2 FINGER PROTEIN ATL16"/>
    <property type="match status" value="1"/>
</dbReference>
<evidence type="ECO:0000256" key="11">
    <source>
        <dbReference type="ARBA" id="ARBA00022989"/>
    </source>
</evidence>
<dbReference type="Gene3D" id="3.30.40.10">
    <property type="entry name" value="Zinc/RING finger domain, C3HC4 (zinc finger)"/>
    <property type="match status" value="1"/>
</dbReference>
<dbReference type="GO" id="GO:0008270">
    <property type="term" value="F:zinc ion binding"/>
    <property type="evidence" value="ECO:0007669"/>
    <property type="project" value="UniProtKB-KW"/>
</dbReference>
<organism evidence="16 17">
    <name type="scientific">Tetracentron sinense</name>
    <name type="common">Spur-leaf</name>
    <dbReference type="NCBI Taxonomy" id="13715"/>
    <lineage>
        <taxon>Eukaryota</taxon>
        <taxon>Viridiplantae</taxon>
        <taxon>Streptophyta</taxon>
        <taxon>Embryophyta</taxon>
        <taxon>Tracheophyta</taxon>
        <taxon>Spermatophyta</taxon>
        <taxon>Magnoliopsida</taxon>
        <taxon>Trochodendrales</taxon>
        <taxon>Trochodendraceae</taxon>
        <taxon>Tetracentron</taxon>
    </lineage>
</organism>
<name>A0A834Z795_TETSI</name>
<dbReference type="InterPro" id="IPR001841">
    <property type="entry name" value="Znf_RING"/>
</dbReference>
<dbReference type="Proteomes" id="UP000655225">
    <property type="component" value="Unassembled WGS sequence"/>
</dbReference>
<dbReference type="AlphaFoldDB" id="A0A834Z795"/>
<dbReference type="GO" id="GO:0061630">
    <property type="term" value="F:ubiquitin protein ligase activity"/>
    <property type="evidence" value="ECO:0007669"/>
    <property type="project" value="UniProtKB-EC"/>
</dbReference>
<reference evidence="16 17" key="1">
    <citation type="submission" date="2020-04" db="EMBL/GenBank/DDBJ databases">
        <title>Plant Genome Project.</title>
        <authorList>
            <person name="Zhang R.-G."/>
        </authorList>
    </citation>
    <scope>NUCLEOTIDE SEQUENCE [LARGE SCALE GENOMIC DNA]</scope>
    <source>
        <strain evidence="16">YNK0</strain>
        <tissue evidence="16">Leaf</tissue>
    </source>
</reference>
<evidence type="ECO:0000256" key="10">
    <source>
        <dbReference type="ARBA" id="ARBA00022833"/>
    </source>
</evidence>
<keyword evidence="11 14" id="KW-1133">Transmembrane helix</keyword>
<feature type="transmembrane region" description="Helical" evidence="14">
    <location>
        <begin position="14"/>
        <end position="39"/>
    </location>
</feature>
<sequence length="153" mass="17277">MDENDSHTFNISPFSVVLIGAISATVVLVIYYCIAFGWCRQREIISRPQQSLLPEQDNIARSIDISIRELIPSYRYTKEVGLVSSTEDVTCAVCLCEFKEGDEVRVLPECIHSFHVPCIDMWLRSHSNCPLCRTVTAPSQHPLPHQPDSNTMP</sequence>
<dbReference type="SUPFAM" id="SSF57850">
    <property type="entry name" value="RING/U-box"/>
    <property type="match status" value="1"/>
</dbReference>
<keyword evidence="10" id="KW-0862">Zinc</keyword>
<dbReference type="SMART" id="SM00184">
    <property type="entry name" value="RING"/>
    <property type="match status" value="1"/>
</dbReference>
<dbReference type="GO" id="GO:0016020">
    <property type="term" value="C:membrane"/>
    <property type="evidence" value="ECO:0007669"/>
    <property type="project" value="UniProtKB-SubCell"/>
</dbReference>
<evidence type="ECO:0000256" key="12">
    <source>
        <dbReference type="ARBA" id="ARBA00023136"/>
    </source>
</evidence>
<keyword evidence="8 13" id="KW-0863">Zinc-finger</keyword>
<keyword evidence="17" id="KW-1185">Reference proteome</keyword>
<comment type="pathway">
    <text evidence="3">Protein modification; protein ubiquitination.</text>
</comment>
<dbReference type="EC" id="2.3.2.27" evidence="4"/>
<evidence type="ECO:0000259" key="15">
    <source>
        <dbReference type="PROSITE" id="PS50089"/>
    </source>
</evidence>
<evidence type="ECO:0000256" key="2">
    <source>
        <dbReference type="ARBA" id="ARBA00004167"/>
    </source>
</evidence>
<dbReference type="PANTHER" id="PTHR46913:SF1">
    <property type="entry name" value="RING-H2 FINGER PROTEIN ATL16"/>
    <property type="match status" value="1"/>
</dbReference>
<evidence type="ECO:0000256" key="4">
    <source>
        <dbReference type="ARBA" id="ARBA00012483"/>
    </source>
</evidence>
<evidence type="ECO:0000313" key="16">
    <source>
        <dbReference type="EMBL" id="KAF8402879.1"/>
    </source>
</evidence>
<dbReference type="InterPro" id="IPR013083">
    <property type="entry name" value="Znf_RING/FYVE/PHD"/>
</dbReference>
<dbReference type="CDD" id="cd16461">
    <property type="entry name" value="RING-H2_EL5-like"/>
    <property type="match status" value="1"/>
</dbReference>
<evidence type="ECO:0000256" key="3">
    <source>
        <dbReference type="ARBA" id="ARBA00004906"/>
    </source>
</evidence>
<gene>
    <name evidence="16" type="ORF">HHK36_010971</name>
</gene>
<dbReference type="InterPro" id="IPR044600">
    <property type="entry name" value="ATL1/ATL16-like"/>
</dbReference>
<evidence type="ECO:0000256" key="1">
    <source>
        <dbReference type="ARBA" id="ARBA00000900"/>
    </source>
</evidence>
<keyword evidence="7" id="KW-0479">Metal-binding</keyword>
<dbReference type="PROSITE" id="PS50089">
    <property type="entry name" value="ZF_RING_2"/>
    <property type="match status" value="1"/>
</dbReference>
<comment type="caution">
    <text evidence="16">The sequence shown here is derived from an EMBL/GenBank/DDBJ whole genome shotgun (WGS) entry which is preliminary data.</text>
</comment>
<evidence type="ECO:0000256" key="13">
    <source>
        <dbReference type="PROSITE-ProRule" id="PRU00175"/>
    </source>
</evidence>
<dbReference type="EMBL" id="JABCRI010000007">
    <property type="protein sequence ID" value="KAF8402879.1"/>
    <property type="molecule type" value="Genomic_DNA"/>
</dbReference>
<comment type="subcellular location">
    <subcellularLocation>
        <location evidence="2">Membrane</location>
        <topology evidence="2">Single-pass membrane protein</topology>
    </subcellularLocation>
</comment>
<evidence type="ECO:0000256" key="9">
    <source>
        <dbReference type="ARBA" id="ARBA00022786"/>
    </source>
</evidence>
<proteinExistence type="predicted"/>
<evidence type="ECO:0000256" key="5">
    <source>
        <dbReference type="ARBA" id="ARBA00022679"/>
    </source>
</evidence>
<keyword evidence="12 14" id="KW-0472">Membrane</keyword>
<protein>
    <recommendedName>
        <fullName evidence="4">RING-type E3 ubiquitin transferase</fullName>
        <ecNumber evidence="4">2.3.2.27</ecNumber>
    </recommendedName>
</protein>
<keyword evidence="6 14" id="KW-0812">Transmembrane</keyword>
<evidence type="ECO:0000256" key="7">
    <source>
        <dbReference type="ARBA" id="ARBA00022723"/>
    </source>
</evidence>
<comment type="catalytic activity">
    <reaction evidence="1">
        <text>S-ubiquitinyl-[E2 ubiquitin-conjugating enzyme]-L-cysteine + [acceptor protein]-L-lysine = [E2 ubiquitin-conjugating enzyme]-L-cysteine + N(6)-ubiquitinyl-[acceptor protein]-L-lysine.</text>
        <dbReference type="EC" id="2.3.2.27"/>
    </reaction>
</comment>
<dbReference type="OMA" id="DEPMCAV"/>
<dbReference type="OrthoDB" id="8062037at2759"/>
<feature type="domain" description="RING-type" evidence="15">
    <location>
        <begin position="91"/>
        <end position="133"/>
    </location>
</feature>
<accession>A0A834Z795</accession>
<evidence type="ECO:0000313" key="17">
    <source>
        <dbReference type="Proteomes" id="UP000655225"/>
    </source>
</evidence>
<evidence type="ECO:0000256" key="14">
    <source>
        <dbReference type="SAM" id="Phobius"/>
    </source>
</evidence>
<dbReference type="Pfam" id="PF13639">
    <property type="entry name" value="zf-RING_2"/>
    <property type="match status" value="1"/>
</dbReference>
<evidence type="ECO:0000256" key="8">
    <source>
        <dbReference type="ARBA" id="ARBA00022771"/>
    </source>
</evidence>